<evidence type="ECO:0000313" key="1">
    <source>
        <dbReference type="EMBL" id="CAG6691721.1"/>
    </source>
</evidence>
<protein>
    <submittedName>
        <fullName evidence="1">Uncharacterized protein</fullName>
    </submittedName>
</protein>
<reference evidence="1" key="1">
    <citation type="submission" date="2021-05" db="EMBL/GenBank/DDBJ databases">
        <authorList>
            <person name="Alioto T."/>
            <person name="Alioto T."/>
            <person name="Gomez Garrido J."/>
        </authorList>
    </citation>
    <scope>NUCLEOTIDE SEQUENCE</scope>
</reference>
<name>A0A8D8TUK7_9HEMI</name>
<accession>A0A8D8TUK7</accession>
<sequence length="101" mass="11683">MNLSITISRLVSDSEDQHTLLHQERLIRGPAYIVGGLPVIYEGHRRCTYHSLVSPAKESIAWVRQEREGRSAWSTPFTTDVQLTNKLFSRRFLDRPLFLTD</sequence>
<dbReference type="EMBL" id="HBUF01304342">
    <property type="protein sequence ID" value="CAG6691721.1"/>
    <property type="molecule type" value="Transcribed_RNA"/>
</dbReference>
<proteinExistence type="predicted"/>
<dbReference type="AlphaFoldDB" id="A0A8D8TUK7"/>
<organism evidence="1">
    <name type="scientific">Cacopsylla melanoneura</name>
    <dbReference type="NCBI Taxonomy" id="428564"/>
    <lineage>
        <taxon>Eukaryota</taxon>
        <taxon>Metazoa</taxon>
        <taxon>Ecdysozoa</taxon>
        <taxon>Arthropoda</taxon>
        <taxon>Hexapoda</taxon>
        <taxon>Insecta</taxon>
        <taxon>Pterygota</taxon>
        <taxon>Neoptera</taxon>
        <taxon>Paraneoptera</taxon>
        <taxon>Hemiptera</taxon>
        <taxon>Sternorrhyncha</taxon>
        <taxon>Psylloidea</taxon>
        <taxon>Psyllidae</taxon>
        <taxon>Psyllinae</taxon>
        <taxon>Cacopsylla</taxon>
    </lineage>
</organism>